<proteinExistence type="predicted"/>
<protein>
    <recommendedName>
        <fullName evidence="4">ATP synthase F0 subunit 6</fullName>
    </recommendedName>
</protein>
<sequence>MTELQTFDPPVAQFSEAGKALLTLAVQHPTWFAVYSMMISTGIILIVIPRAIGFCTTGSTKGSAASRWQSSIGDVQARSPFAMVQSLSITGTLMVAGGGMVVAGVVGFGSAVSWGRGSGANLDLAKDVDLTQAVGLVRGLVEQWREGVGLAFEQLRTREAGEWVGDVDWRGVAQDAESMGREGLIRAEERIRNMDWEGAGEGVRRVFAWF</sequence>
<dbReference type="Proteomes" id="UP001447188">
    <property type="component" value="Unassembled WGS sequence"/>
</dbReference>
<keyword evidence="1" id="KW-0812">Transmembrane</keyword>
<keyword evidence="3" id="KW-1185">Reference proteome</keyword>
<accession>A0ABR3GLH6</accession>
<keyword evidence="1" id="KW-0472">Membrane</keyword>
<keyword evidence="1" id="KW-1133">Transmembrane helix</keyword>
<name>A0ABR3GLH6_9PEZI</name>
<comment type="caution">
    <text evidence="2">The sequence shown here is derived from an EMBL/GenBank/DDBJ whole genome shotgun (WGS) entry which is preliminary data.</text>
</comment>
<dbReference type="InterPro" id="IPR038213">
    <property type="entry name" value="IFI6/IFI27-like_sf"/>
</dbReference>
<reference evidence="2 3" key="1">
    <citation type="submission" date="2024-02" db="EMBL/GenBank/DDBJ databases">
        <title>Discinaceae phylogenomics.</title>
        <authorList>
            <person name="Dirks A.C."/>
            <person name="James T.Y."/>
        </authorList>
    </citation>
    <scope>NUCLEOTIDE SEQUENCE [LARGE SCALE GENOMIC DNA]</scope>
    <source>
        <strain evidence="2 3">ACD0624</strain>
    </source>
</reference>
<dbReference type="EMBL" id="JBBBZM010000051">
    <property type="protein sequence ID" value="KAL0636401.1"/>
    <property type="molecule type" value="Genomic_DNA"/>
</dbReference>
<feature type="transmembrane region" description="Helical" evidence="1">
    <location>
        <begin position="32"/>
        <end position="52"/>
    </location>
</feature>
<organism evidence="2 3">
    <name type="scientific">Discina gigas</name>
    <dbReference type="NCBI Taxonomy" id="1032678"/>
    <lineage>
        <taxon>Eukaryota</taxon>
        <taxon>Fungi</taxon>
        <taxon>Dikarya</taxon>
        <taxon>Ascomycota</taxon>
        <taxon>Pezizomycotina</taxon>
        <taxon>Pezizomycetes</taxon>
        <taxon>Pezizales</taxon>
        <taxon>Discinaceae</taxon>
        <taxon>Discina</taxon>
    </lineage>
</organism>
<dbReference type="Gene3D" id="6.10.110.10">
    <property type="match status" value="1"/>
</dbReference>
<evidence type="ECO:0000256" key="1">
    <source>
        <dbReference type="SAM" id="Phobius"/>
    </source>
</evidence>
<evidence type="ECO:0000313" key="2">
    <source>
        <dbReference type="EMBL" id="KAL0636401.1"/>
    </source>
</evidence>
<evidence type="ECO:0008006" key="4">
    <source>
        <dbReference type="Google" id="ProtNLM"/>
    </source>
</evidence>
<evidence type="ECO:0000313" key="3">
    <source>
        <dbReference type="Proteomes" id="UP001447188"/>
    </source>
</evidence>
<gene>
    <name evidence="2" type="ORF">Q9L58_004651</name>
</gene>